<name>A0A182K2R0_9DIPT</name>
<evidence type="ECO:0000313" key="2">
    <source>
        <dbReference type="EnsemblMetazoa" id="ACHR005044-PA"/>
    </source>
</evidence>
<reference evidence="3" key="1">
    <citation type="submission" date="2013-03" db="EMBL/GenBank/DDBJ databases">
        <title>The Genome Sequence of Anopheles christyi ACHKN1017.</title>
        <authorList>
            <consortium name="The Broad Institute Genomics Platform"/>
            <person name="Neafsey D.E."/>
            <person name="Besansky N."/>
            <person name="Walker B."/>
            <person name="Young S.K."/>
            <person name="Zeng Q."/>
            <person name="Gargeya S."/>
            <person name="Fitzgerald M."/>
            <person name="Haas B."/>
            <person name="Abouelleil A."/>
            <person name="Allen A.W."/>
            <person name="Alvarado L."/>
            <person name="Arachchi H.M."/>
            <person name="Berlin A.M."/>
            <person name="Chapman S.B."/>
            <person name="Gainer-Dewar J."/>
            <person name="Goldberg J."/>
            <person name="Griggs A."/>
            <person name="Gujja S."/>
            <person name="Hansen M."/>
            <person name="Howarth C."/>
            <person name="Imamovic A."/>
            <person name="Ireland A."/>
            <person name="Larimer J."/>
            <person name="McCowan C."/>
            <person name="Murphy C."/>
            <person name="Pearson M."/>
            <person name="Poon T.W."/>
            <person name="Priest M."/>
            <person name="Roberts A."/>
            <person name="Saif S."/>
            <person name="Shea T."/>
            <person name="Sisk P."/>
            <person name="Sykes S."/>
            <person name="Wortman J."/>
            <person name="Nusbaum C."/>
            <person name="Birren B."/>
        </authorList>
    </citation>
    <scope>NUCLEOTIDE SEQUENCE [LARGE SCALE GENOMIC DNA]</scope>
    <source>
        <strain evidence="3">ACHKN1017</strain>
    </source>
</reference>
<dbReference type="EnsemblMetazoa" id="ACHR005044-RA">
    <property type="protein sequence ID" value="ACHR005044-PA"/>
    <property type="gene ID" value="ACHR005044"/>
</dbReference>
<reference evidence="2" key="2">
    <citation type="submission" date="2020-05" db="UniProtKB">
        <authorList>
            <consortium name="EnsemblMetazoa"/>
        </authorList>
    </citation>
    <scope>IDENTIFICATION</scope>
    <source>
        <strain evidence="2">ACHKN1017</strain>
    </source>
</reference>
<feature type="compositionally biased region" description="Low complexity" evidence="1">
    <location>
        <begin position="123"/>
        <end position="136"/>
    </location>
</feature>
<dbReference type="AlphaFoldDB" id="A0A182K2R0"/>
<evidence type="ECO:0000313" key="3">
    <source>
        <dbReference type="Proteomes" id="UP000075881"/>
    </source>
</evidence>
<dbReference type="Proteomes" id="UP000075881">
    <property type="component" value="Unassembled WGS sequence"/>
</dbReference>
<dbReference type="VEuPathDB" id="VectorBase:ACHR005044"/>
<keyword evidence="3" id="KW-1185">Reference proteome</keyword>
<sequence>MAANVGAKIFRDFFRDSPCRMAYLLKSADASAQCSLPSKIAERPKTAPNPLMDRNASPGERVRVGPARPVTRFDKRLQPHDFKAPTPFVLKKSPLTSGSKTRQNQNPEPRAVRKEPARKRRTNSSGTTSGTNTLNTVNKRDPQSRKPGCKVCLPDDPTGFLLNEIDHIRERILDRPESISCRQAIALAQDIRNRVDAIVLPAGSGGERETRIKFIWGRVESFGKLPELKRKFSPDVADRSTKRMKLILDKKATLSPLGGWMRHEEKWR</sequence>
<feature type="compositionally biased region" description="Polar residues" evidence="1">
    <location>
        <begin position="94"/>
        <end position="107"/>
    </location>
</feature>
<accession>A0A182K2R0</accession>
<feature type="region of interest" description="Disordered" evidence="1">
    <location>
        <begin position="39"/>
        <end position="151"/>
    </location>
</feature>
<feature type="compositionally biased region" description="Basic and acidic residues" evidence="1">
    <location>
        <begin position="71"/>
        <end position="83"/>
    </location>
</feature>
<protein>
    <submittedName>
        <fullName evidence="2">Uncharacterized protein</fullName>
    </submittedName>
</protein>
<organism evidence="2 3">
    <name type="scientific">Anopheles christyi</name>
    <dbReference type="NCBI Taxonomy" id="43041"/>
    <lineage>
        <taxon>Eukaryota</taxon>
        <taxon>Metazoa</taxon>
        <taxon>Ecdysozoa</taxon>
        <taxon>Arthropoda</taxon>
        <taxon>Hexapoda</taxon>
        <taxon>Insecta</taxon>
        <taxon>Pterygota</taxon>
        <taxon>Neoptera</taxon>
        <taxon>Endopterygota</taxon>
        <taxon>Diptera</taxon>
        <taxon>Nematocera</taxon>
        <taxon>Culicoidea</taxon>
        <taxon>Culicidae</taxon>
        <taxon>Anophelinae</taxon>
        <taxon>Anopheles</taxon>
    </lineage>
</organism>
<evidence type="ECO:0000256" key="1">
    <source>
        <dbReference type="SAM" id="MobiDB-lite"/>
    </source>
</evidence>
<proteinExistence type="predicted"/>